<dbReference type="SUPFAM" id="SSF116846">
    <property type="entry name" value="MIT domain"/>
    <property type="match status" value="1"/>
</dbReference>
<evidence type="ECO:0000313" key="3">
    <source>
        <dbReference type="Proteomes" id="UP000654370"/>
    </source>
</evidence>
<reference evidence="2" key="1">
    <citation type="submission" date="2020-12" db="EMBL/GenBank/DDBJ databases">
        <title>Metabolic potential, ecology and presence of endohyphal bacteria is reflected in genomic diversity of Mucoromycotina.</title>
        <authorList>
            <person name="Muszewska A."/>
            <person name="Okrasinska A."/>
            <person name="Steczkiewicz K."/>
            <person name="Drgas O."/>
            <person name="Orlowska M."/>
            <person name="Perlinska-Lenart U."/>
            <person name="Aleksandrzak-Piekarczyk T."/>
            <person name="Szatraj K."/>
            <person name="Zielenkiewicz U."/>
            <person name="Pilsyk S."/>
            <person name="Malc E."/>
            <person name="Mieczkowski P."/>
            <person name="Kruszewska J.S."/>
            <person name="Biernat P."/>
            <person name="Pawlowska J."/>
        </authorList>
    </citation>
    <scope>NUCLEOTIDE SEQUENCE</scope>
    <source>
        <strain evidence="2">WA0000067209</strain>
    </source>
</reference>
<dbReference type="PANTHER" id="PTHR37327">
    <property type="entry name" value="CHROMOSOME 1, WHOLE GENOME SHOTGUN SEQUENCE"/>
    <property type="match status" value="1"/>
</dbReference>
<feature type="compositionally biased region" description="Pro residues" evidence="1">
    <location>
        <begin position="217"/>
        <end position="227"/>
    </location>
</feature>
<protein>
    <recommendedName>
        <fullName evidence="4">MIT domain-containing protein</fullName>
    </recommendedName>
</protein>
<comment type="caution">
    <text evidence="2">The sequence shown here is derived from an EMBL/GenBank/DDBJ whole genome shotgun (WGS) entry which is preliminary data.</text>
</comment>
<dbReference type="AlphaFoldDB" id="A0A8H7UEF8"/>
<dbReference type="Gene3D" id="1.20.58.80">
    <property type="entry name" value="Phosphotransferase system, lactose/cellobiose-type IIA subunit"/>
    <property type="match status" value="1"/>
</dbReference>
<feature type="compositionally biased region" description="Polar residues" evidence="1">
    <location>
        <begin position="162"/>
        <end position="174"/>
    </location>
</feature>
<feature type="region of interest" description="Disordered" evidence="1">
    <location>
        <begin position="78"/>
        <end position="322"/>
    </location>
</feature>
<feature type="compositionally biased region" description="Polar residues" evidence="1">
    <location>
        <begin position="300"/>
        <end position="310"/>
    </location>
</feature>
<evidence type="ECO:0000256" key="1">
    <source>
        <dbReference type="SAM" id="MobiDB-lite"/>
    </source>
</evidence>
<dbReference type="EMBL" id="JAEPQZ010000010">
    <property type="protein sequence ID" value="KAG2176409.1"/>
    <property type="molecule type" value="Genomic_DNA"/>
</dbReference>
<sequence>MDSKSLLRSALQKAHVAVLADQERNNMAAMEAYTEALLLLDQVLITVDRDEDKMRIQQIYDTYSERIRSLHLLSPKPDSNDLYHTFGDTPESKPVEPIENQTPLDWLSRPANRKYSNRSYRGPQSPPINRAASPIMQSARPMQKKPIGTRSNHYSDDGMDSPTPTYSRSTPNTRSHVKPEDAFSPLPPPRRKPSLANRARSPSPMRQTPLQLIAQPSLPPPTAPLPQIPTSISEPTIPLEPDKTTENEDDKSLTPTLTTSNIRTRSISSSSSLESLPDSSEPSSLQSTPVTEKENVILSADTTPSQNSIQHPKPIEKAESNVTRILPPKRKVSLQHYSSMTSSASLPIPHKQPIVEDSKPLSAPLNQNLSASASLLRSSSVHNFPSMFGRSTNSVLVRKGSIPIRSTSQPQRPSILRDDKNGISASEYFGAEVATAPSSLMQKDQPDDKSLPPVSLPIAGSPLYLIKTLECSMTQGAYLTRRLFVPKKLWYQPNVRLPSLEAKLNAIETVIPLLARLELWAHMTDMPASMRQVDALANMLETLQNSLSKKLAQLKKGHESTDFQTSPSPLAMGRRGDRESMINGLKDPGAGAGAVGRKQLSMWGSRLSKTMSFSSGKSEDLYQHYIDALLKLFQASHVLDTWINHYDTTKKQSSAPDAQCEKMLQKLRKVCDSLDTVIGGFVVRDLAILLGKWMKRGSTWVGD</sequence>
<accession>A0A8H7UEF8</accession>
<feature type="compositionally biased region" description="Basic and acidic residues" evidence="1">
    <location>
        <begin position="240"/>
        <end position="252"/>
    </location>
</feature>
<gene>
    <name evidence="2" type="ORF">INT43_005643</name>
</gene>
<dbReference type="InterPro" id="IPR036181">
    <property type="entry name" value="MIT_dom_sf"/>
</dbReference>
<dbReference type="OrthoDB" id="2245455at2759"/>
<proteinExistence type="predicted"/>
<dbReference type="Proteomes" id="UP000654370">
    <property type="component" value="Unassembled WGS sequence"/>
</dbReference>
<evidence type="ECO:0000313" key="2">
    <source>
        <dbReference type="EMBL" id="KAG2176409.1"/>
    </source>
</evidence>
<keyword evidence="3" id="KW-1185">Reference proteome</keyword>
<organism evidence="2 3">
    <name type="scientific">Mortierella isabellina</name>
    <name type="common">Filamentous fungus</name>
    <name type="synonym">Umbelopsis isabellina</name>
    <dbReference type="NCBI Taxonomy" id="91625"/>
    <lineage>
        <taxon>Eukaryota</taxon>
        <taxon>Fungi</taxon>
        <taxon>Fungi incertae sedis</taxon>
        <taxon>Mucoromycota</taxon>
        <taxon>Mucoromycotina</taxon>
        <taxon>Umbelopsidomycetes</taxon>
        <taxon>Umbelopsidales</taxon>
        <taxon>Umbelopsidaceae</taxon>
        <taxon>Umbelopsis</taxon>
    </lineage>
</organism>
<dbReference type="PANTHER" id="PTHR37327:SF1">
    <property type="entry name" value="MICROTUBULE INTERACTING AND TRANSPORT DOMAIN-CONTAINING PROTEIN"/>
    <property type="match status" value="1"/>
</dbReference>
<feature type="compositionally biased region" description="Low complexity" evidence="1">
    <location>
        <begin position="256"/>
        <end position="288"/>
    </location>
</feature>
<name>A0A8H7UEF8_MORIS</name>
<evidence type="ECO:0008006" key="4">
    <source>
        <dbReference type="Google" id="ProtNLM"/>
    </source>
</evidence>
<feature type="region of interest" description="Disordered" evidence="1">
    <location>
        <begin position="399"/>
        <end position="418"/>
    </location>
</feature>